<dbReference type="InterPro" id="IPR025669">
    <property type="entry name" value="AAA_dom"/>
</dbReference>
<dbReference type="PANTHER" id="PTHR13696:SF52">
    <property type="entry name" value="PARA FAMILY PROTEIN CT_582"/>
    <property type="match status" value="1"/>
</dbReference>
<feature type="domain" description="AAA" evidence="1">
    <location>
        <begin position="5"/>
        <end position="195"/>
    </location>
</feature>
<sequence length="298" mass="33448">MPPIVVSLINLKGGVGKTTTTVQLAECLVSEYGKRVLVIDLDPQTNATISLIEEERWEELDDQGLTIFQLFQDKLDGTSVFDIRRAIQRGVSNLGLDGLSLLPSSIRLINVQDRMSEIPVKLGYAITPMEVLKAAIHDVPGQFDYVLIDCPPNLGFITRNGIEISDYFFIPTIPDTLSTYGIPQIVKSIEQFSRERPLLKIRCLGLVVTKFYSRSEAHVRGINNLPARFTRVFAKLGLPPAPIFKTVIPLANTFADVPLTDNKPKSFKEKYGRSRSGDRYLYQYVIDLTKEFMDHAGR</sequence>
<dbReference type="AlphaFoldDB" id="A0A518H840"/>
<dbReference type="Proteomes" id="UP000317835">
    <property type="component" value="Chromosome"/>
</dbReference>
<dbReference type="InterPro" id="IPR050678">
    <property type="entry name" value="DNA_Partitioning_ATPase"/>
</dbReference>
<dbReference type="Gene3D" id="3.40.50.300">
    <property type="entry name" value="P-loop containing nucleotide triphosphate hydrolases"/>
    <property type="match status" value="1"/>
</dbReference>
<dbReference type="InterPro" id="IPR027417">
    <property type="entry name" value="P-loop_NTPase"/>
</dbReference>
<organism evidence="2 3">
    <name type="scientific">Tautonia plasticadhaerens</name>
    <dbReference type="NCBI Taxonomy" id="2527974"/>
    <lineage>
        <taxon>Bacteria</taxon>
        <taxon>Pseudomonadati</taxon>
        <taxon>Planctomycetota</taxon>
        <taxon>Planctomycetia</taxon>
        <taxon>Isosphaerales</taxon>
        <taxon>Isosphaeraceae</taxon>
        <taxon>Tautonia</taxon>
    </lineage>
</organism>
<protein>
    <submittedName>
        <fullName evidence="2">MinD/ParA/CobQ/CobA-like protein</fullName>
        <ecNumber evidence="2">3.6.-.-</ecNumber>
    </submittedName>
</protein>
<proteinExistence type="predicted"/>
<evidence type="ECO:0000313" key="3">
    <source>
        <dbReference type="Proteomes" id="UP000317835"/>
    </source>
</evidence>
<dbReference type="EMBL" id="CP036426">
    <property type="protein sequence ID" value="QDV36961.1"/>
    <property type="molecule type" value="Genomic_DNA"/>
</dbReference>
<dbReference type="SUPFAM" id="SSF52540">
    <property type="entry name" value="P-loop containing nucleoside triphosphate hydrolases"/>
    <property type="match status" value="1"/>
</dbReference>
<dbReference type="OrthoDB" id="9791162at2"/>
<dbReference type="KEGG" id="tpla:ElP_48920"/>
<accession>A0A518H840</accession>
<dbReference type="Pfam" id="PF13614">
    <property type="entry name" value="AAA_31"/>
    <property type="match status" value="1"/>
</dbReference>
<evidence type="ECO:0000259" key="1">
    <source>
        <dbReference type="Pfam" id="PF13614"/>
    </source>
</evidence>
<evidence type="ECO:0000313" key="2">
    <source>
        <dbReference type="EMBL" id="QDV36961.1"/>
    </source>
</evidence>
<dbReference type="PANTHER" id="PTHR13696">
    <property type="entry name" value="P-LOOP CONTAINING NUCLEOSIDE TRIPHOSPHATE HYDROLASE"/>
    <property type="match status" value="1"/>
</dbReference>
<dbReference type="RefSeq" id="WP_145274062.1">
    <property type="nucleotide sequence ID" value="NZ_CP036426.1"/>
</dbReference>
<reference evidence="2 3" key="1">
    <citation type="submission" date="2019-02" db="EMBL/GenBank/DDBJ databases">
        <title>Deep-cultivation of Planctomycetes and their phenomic and genomic characterization uncovers novel biology.</title>
        <authorList>
            <person name="Wiegand S."/>
            <person name="Jogler M."/>
            <person name="Boedeker C."/>
            <person name="Pinto D."/>
            <person name="Vollmers J."/>
            <person name="Rivas-Marin E."/>
            <person name="Kohn T."/>
            <person name="Peeters S.H."/>
            <person name="Heuer A."/>
            <person name="Rast P."/>
            <person name="Oberbeckmann S."/>
            <person name="Bunk B."/>
            <person name="Jeske O."/>
            <person name="Meyerdierks A."/>
            <person name="Storesund J.E."/>
            <person name="Kallscheuer N."/>
            <person name="Luecker S."/>
            <person name="Lage O.M."/>
            <person name="Pohl T."/>
            <person name="Merkel B.J."/>
            <person name="Hornburger P."/>
            <person name="Mueller R.-W."/>
            <person name="Bruemmer F."/>
            <person name="Labrenz M."/>
            <person name="Spormann A.M."/>
            <person name="Op den Camp H."/>
            <person name="Overmann J."/>
            <person name="Amann R."/>
            <person name="Jetten M.S.M."/>
            <person name="Mascher T."/>
            <person name="Medema M.H."/>
            <person name="Devos D.P."/>
            <person name="Kaster A.-K."/>
            <person name="Ovreas L."/>
            <person name="Rohde M."/>
            <person name="Galperin M.Y."/>
            <person name="Jogler C."/>
        </authorList>
    </citation>
    <scope>NUCLEOTIDE SEQUENCE [LARGE SCALE GENOMIC DNA]</scope>
    <source>
        <strain evidence="2 3">ElP</strain>
    </source>
</reference>
<keyword evidence="2" id="KW-0378">Hydrolase</keyword>
<dbReference type="GO" id="GO:0016787">
    <property type="term" value="F:hydrolase activity"/>
    <property type="evidence" value="ECO:0007669"/>
    <property type="project" value="UniProtKB-KW"/>
</dbReference>
<name>A0A518H840_9BACT</name>
<gene>
    <name evidence="2" type="ORF">ElP_48920</name>
</gene>
<keyword evidence="3" id="KW-1185">Reference proteome</keyword>
<dbReference type="EC" id="3.6.-.-" evidence="2"/>
<dbReference type="CDD" id="cd02042">
    <property type="entry name" value="ParAB_family"/>
    <property type="match status" value="1"/>
</dbReference>